<dbReference type="InterPro" id="IPR044992">
    <property type="entry name" value="ChyE-like"/>
</dbReference>
<dbReference type="AlphaFoldDB" id="A0A6H9XNK3"/>
<sequence length="240" mass="26484">MLPFLLLSHRPEDEAAHAEHHSFRRIMGLRSEELVQVRMNLEQPELDFADYSGIILGGGPFNNTDMRKSVVQRQVEAYVTPIVSRVVAEDFPFLGACYGIGVVGSVVGATISRVFGEKPACITASLTPEGARDPLLAGMPALFDTLVGHVEAVETLPNEATCLVNGTDCPVQMFKVGSNVYATQFHPELELRTFIQRLQIYADNGYYEPYEYDAIVAGAAAANLETDNLILRNFRDLYAR</sequence>
<dbReference type="GO" id="GO:0016740">
    <property type="term" value="F:transferase activity"/>
    <property type="evidence" value="ECO:0007669"/>
    <property type="project" value="UniProtKB-KW"/>
</dbReference>
<dbReference type="InterPro" id="IPR017926">
    <property type="entry name" value="GATASE"/>
</dbReference>
<dbReference type="GO" id="GO:0003922">
    <property type="term" value="F:GMP synthase (glutamine-hydrolyzing) activity"/>
    <property type="evidence" value="ECO:0007669"/>
    <property type="project" value="UniProtKB-EC"/>
</dbReference>
<dbReference type="SUPFAM" id="SSF52317">
    <property type="entry name" value="Class I glutamine amidotransferase-like"/>
    <property type="match status" value="1"/>
</dbReference>
<evidence type="ECO:0000259" key="1">
    <source>
        <dbReference type="Pfam" id="PF00117"/>
    </source>
</evidence>
<evidence type="ECO:0000313" key="3">
    <source>
        <dbReference type="Proteomes" id="UP000249886"/>
    </source>
</evidence>
<name>A0A6H9XNK3_9CORY</name>
<dbReference type="Gene3D" id="3.40.50.880">
    <property type="match status" value="1"/>
</dbReference>
<dbReference type="PANTHER" id="PTHR42695:SF5">
    <property type="entry name" value="GLUTAMINE AMIDOTRANSFERASE YLR126C-RELATED"/>
    <property type="match status" value="1"/>
</dbReference>
<dbReference type="InterPro" id="IPR029062">
    <property type="entry name" value="Class_I_gatase-like"/>
</dbReference>
<accession>A0A6H9XNK3</accession>
<dbReference type="GO" id="GO:0005829">
    <property type="term" value="C:cytosol"/>
    <property type="evidence" value="ECO:0007669"/>
    <property type="project" value="TreeGrafter"/>
</dbReference>
<dbReference type="RefSeq" id="WP_005521100.1">
    <property type="nucleotide sequence ID" value="NZ_CAUOLB010000034.1"/>
</dbReference>
<dbReference type="PANTHER" id="PTHR42695">
    <property type="entry name" value="GLUTAMINE AMIDOTRANSFERASE YLR126C-RELATED"/>
    <property type="match status" value="1"/>
</dbReference>
<feature type="domain" description="Glutamine amidotransferase" evidence="1">
    <location>
        <begin position="34"/>
        <end position="194"/>
    </location>
</feature>
<organism evidence="2 3">
    <name type="scientific">Corynebacterium matruchotii</name>
    <dbReference type="NCBI Taxonomy" id="43768"/>
    <lineage>
        <taxon>Bacteria</taxon>
        <taxon>Bacillati</taxon>
        <taxon>Actinomycetota</taxon>
        <taxon>Actinomycetes</taxon>
        <taxon>Mycobacteriales</taxon>
        <taxon>Corynebacteriaceae</taxon>
        <taxon>Corynebacterium</taxon>
    </lineage>
</organism>
<keyword evidence="2" id="KW-0808">Transferase</keyword>
<evidence type="ECO:0000313" key="2">
    <source>
        <dbReference type="EMBL" id="SPW28329.1"/>
    </source>
</evidence>
<dbReference type="PROSITE" id="PS51273">
    <property type="entry name" value="GATASE_TYPE_1"/>
    <property type="match status" value="1"/>
</dbReference>
<dbReference type="EMBL" id="UARK01000007">
    <property type="protein sequence ID" value="SPW28329.1"/>
    <property type="molecule type" value="Genomic_DNA"/>
</dbReference>
<comment type="caution">
    <text evidence="2">The sequence shown here is derived from an EMBL/GenBank/DDBJ whole genome shotgun (WGS) entry which is preliminary data.</text>
</comment>
<gene>
    <name evidence="2" type="ORF">NCTC10254_01298</name>
</gene>
<dbReference type="EC" id="6.3.5.2" evidence="2"/>
<protein>
    <submittedName>
        <fullName evidence="2">Glutamine amidotransferase</fullName>
        <ecNumber evidence="2">6.3.5.2</ecNumber>
    </submittedName>
</protein>
<dbReference type="Proteomes" id="UP000249886">
    <property type="component" value="Unassembled WGS sequence"/>
</dbReference>
<keyword evidence="2" id="KW-0436">Ligase</keyword>
<dbReference type="GeneID" id="84573917"/>
<dbReference type="Pfam" id="PF00117">
    <property type="entry name" value="GATase"/>
    <property type="match status" value="1"/>
</dbReference>
<proteinExistence type="predicted"/>
<keyword evidence="2" id="KW-0315">Glutamine amidotransferase</keyword>
<dbReference type="NCBIfam" id="NF005743">
    <property type="entry name" value="PRK07567.1"/>
    <property type="match status" value="1"/>
</dbReference>
<reference evidence="2 3" key="1">
    <citation type="submission" date="2018-06" db="EMBL/GenBank/DDBJ databases">
        <authorList>
            <consortium name="Pathogen Informatics"/>
            <person name="Doyle S."/>
        </authorList>
    </citation>
    <scope>NUCLEOTIDE SEQUENCE [LARGE SCALE GENOMIC DNA]</scope>
    <source>
        <strain evidence="2 3">NCTC10254</strain>
    </source>
</reference>